<dbReference type="Pfam" id="PF19584">
    <property type="entry name" value="MCAfunc"/>
    <property type="match status" value="1"/>
</dbReference>
<dbReference type="SUPFAM" id="SSF56112">
    <property type="entry name" value="Protein kinase-like (PK-like)"/>
    <property type="match status" value="1"/>
</dbReference>
<dbReference type="HOGENOM" id="CLU_100010_1_0_1"/>
<dbReference type="InterPro" id="IPR036537">
    <property type="entry name" value="Adaptor_Cbl_N_dom_sf"/>
</dbReference>
<dbReference type="GO" id="GO:0007166">
    <property type="term" value="P:cell surface receptor signaling pathway"/>
    <property type="evidence" value="ECO:0007669"/>
    <property type="project" value="InterPro"/>
</dbReference>
<reference evidence="2 3" key="1">
    <citation type="submission" date="2012-08" db="EMBL/GenBank/DDBJ databases">
        <title>Oryza genome evolution.</title>
        <authorList>
            <person name="Wing R.A."/>
        </authorList>
    </citation>
    <scope>NUCLEOTIDE SEQUENCE</scope>
</reference>
<dbReference type="STRING" id="77586.A0A0D9XV45"/>
<dbReference type="PANTHER" id="PTHR46604:SF1">
    <property type="entry name" value="OS11G0665800 PROTEIN"/>
    <property type="match status" value="1"/>
</dbReference>
<proteinExistence type="predicted"/>
<evidence type="ECO:0000259" key="1">
    <source>
        <dbReference type="Pfam" id="PF19584"/>
    </source>
</evidence>
<evidence type="ECO:0000313" key="2">
    <source>
        <dbReference type="EnsemblPlants" id="LPERR11G18760.1"/>
    </source>
</evidence>
<organism evidence="2 3">
    <name type="scientific">Leersia perrieri</name>
    <dbReference type="NCBI Taxonomy" id="77586"/>
    <lineage>
        <taxon>Eukaryota</taxon>
        <taxon>Viridiplantae</taxon>
        <taxon>Streptophyta</taxon>
        <taxon>Embryophyta</taxon>
        <taxon>Tracheophyta</taxon>
        <taxon>Spermatophyta</taxon>
        <taxon>Magnoliopsida</taxon>
        <taxon>Liliopsida</taxon>
        <taxon>Poales</taxon>
        <taxon>Poaceae</taxon>
        <taxon>BOP clade</taxon>
        <taxon>Oryzoideae</taxon>
        <taxon>Oryzeae</taxon>
        <taxon>Oryzinae</taxon>
        <taxon>Leersia</taxon>
    </lineage>
</organism>
<dbReference type="Gene3D" id="1.20.930.20">
    <property type="entry name" value="Adaptor protein Cbl, N-terminal domain"/>
    <property type="match status" value="1"/>
</dbReference>
<dbReference type="PANTHER" id="PTHR46604">
    <property type="entry name" value="PROTEIN MID1-COMPLEMENTING ACTIVITY 1"/>
    <property type="match status" value="1"/>
</dbReference>
<dbReference type="AlphaFoldDB" id="A0A0D9XV45"/>
<dbReference type="EnsemblPlants" id="LPERR11G18760.1">
    <property type="protein sequence ID" value="LPERR11G18760.1"/>
    <property type="gene ID" value="LPERR11G18760"/>
</dbReference>
<dbReference type="InterPro" id="IPR011009">
    <property type="entry name" value="Kinase-like_dom_sf"/>
</dbReference>
<evidence type="ECO:0000313" key="3">
    <source>
        <dbReference type="Proteomes" id="UP000032180"/>
    </source>
</evidence>
<keyword evidence="3" id="KW-1185">Reference proteome</keyword>
<dbReference type="Gramene" id="LPERR11G18760.1">
    <property type="protein sequence ID" value="LPERR11G18760.1"/>
    <property type="gene ID" value="LPERR11G18760"/>
</dbReference>
<dbReference type="eggNOG" id="KOG1187">
    <property type="taxonomic scope" value="Eukaryota"/>
</dbReference>
<name>A0A0D9XV45_9ORYZ</name>
<reference evidence="3" key="2">
    <citation type="submission" date="2013-12" db="EMBL/GenBank/DDBJ databases">
        <authorList>
            <person name="Yu Y."/>
            <person name="Lee S."/>
            <person name="de Baynast K."/>
            <person name="Wissotski M."/>
            <person name="Liu L."/>
            <person name="Talag J."/>
            <person name="Goicoechea J."/>
            <person name="Angelova A."/>
            <person name="Jetty R."/>
            <person name="Kudrna D."/>
            <person name="Golser W."/>
            <person name="Rivera L."/>
            <person name="Zhang J."/>
            <person name="Wing R."/>
        </authorList>
    </citation>
    <scope>NUCLEOTIDE SEQUENCE</scope>
</reference>
<reference evidence="2" key="3">
    <citation type="submission" date="2015-04" db="UniProtKB">
        <authorList>
            <consortium name="EnsemblPlants"/>
        </authorList>
    </citation>
    <scope>IDENTIFICATION</scope>
</reference>
<sequence length="220" mass="25681">MARQKRKDCDRLARHVLMIAELLPYLQHEELMERPEVWKPLWAINDTLREAQGLVTSCKGRERSAMVRWLTDSNSSISEIQSRFRDIESKIIKEYLLVFPFLSHIDITRRINRIYLMLIQTDRMKVQSLPASSQSNPLQSQEVSEDVLLSHGGEGEEFTLAELMAVTKNLARHSMHGRVYKGWLPDRRVLAIKKFRNGHAKEFLTELNILSTLHHEHGRE</sequence>
<accession>A0A0D9XV45</accession>
<protein>
    <recommendedName>
        <fullName evidence="1">MCAfunc domain-containing protein</fullName>
    </recommendedName>
</protein>
<dbReference type="InterPro" id="IPR045766">
    <property type="entry name" value="MCAfunc"/>
</dbReference>
<dbReference type="Gene3D" id="3.30.200.20">
    <property type="entry name" value="Phosphorylase Kinase, domain 1"/>
    <property type="match status" value="1"/>
</dbReference>
<dbReference type="Proteomes" id="UP000032180">
    <property type="component" value="Chromosome 11"/>
</dbReference>
<feature type="domain" description="MCAfunc" evidence="1">
    <location>
        <begin position="2"/>
        <end position="114"/>
    </location>
</feature>